<keyword evidence="1" id="KW-0812">Transmembrane</keyword>
<name>A0A699K0U6_TANCI</name>
<keyword evidence="1" id="KW-0472">Membrane</keyword>
<accession>A0A699K0U6</accession>
<protein>
    <submittedName>
        <fullName evidence="2">Uncharacterized protein</fullName>
    </submittedName>
</protein>
<organism evidence="2">
    <name type="scientific">Tanacetum cinerariifolium</name>
    <name type="common">Dalmatian daisy</name>
    <name type="synonym">Chrysanthemum cinerariifolium</name>
    <dbReference type="NCBI Taxonomy" id="118510"/>
    <lineage>
        <taxon>Eukaryota</taxon>
        <taxon>Viridiplantae</taxon>
        <taxon>Streptophyta</taxon>
        <taxon>Embryophyta</taxon>
        <taxon>Tracheophyta</taxon>
        <taxon>Spermatophyta</taxon>
        <taxon>Magnoliopsida</taxon>
        <taxon>eudicotyledons</taxon>
        <taxon>Gunneridae</taxon>
        <taxon>Pentapetalae</taxon>
        <taxon>asterids</taxon>
        <taxon>campanulids</taxon>
        <taxon>Asterales</taxon>
        <taxon>Asteraceae</taxon>
        <taxon>Asteroideae</taxon>
        <taxon>Anthemideae</taxon>
        <taxon>Anthemidinae</taxon>
        <taxon>Tanacetum</taxon>
    </lineage>
</organism>
<evidence type="ECO:0000256" key="1">
    <source>
        <dbReference type="SAM" id="Phobius"/>
    </source>
</evidence>
<reference evidence="2" key="1">
    <citation type="journal article" date="2019" name="Sci. Rep.">
        <title>Draft genome of Tanacetum cinerariifolium, the natural source of mosquito coil.</title>
        <authorList>
            <person name="Yamashiro T."/>
            <person name="Shiraishi A."/>
            <person name="Satake H."/>
            <person name="Nakayama K."/>
        </authorList>
    </citation>
    <scope>NUCLEOTIDE SEQUENCE</scope>
</reference>
<gene>
    <name evidence="2" type="ORF">Tci_637289</name>
</gene>
<sequence length="74" mass="8262">EVVVRVAEVVSIMVVTWWLPWAALMEAAVEWGRRSVRESGVKDRVDREALSLFGVRQKSIPAAVGGGGRRWGER</sequence>
<comment type="caution">
    <text evidence="2">The sequence shown here is derived from an EMBL/GenBank/DDBJ whole genome shotgun (WGS) entry which is preliminary data.</text>
</comment>
<keyword evidence="1" id="KW-1133">Transmembrane helix</keyword>
<feature type="non-terminal residue" evidence="2">
    <location>
        <position position="1"/>
    </location>
</feature>
<proteinExistence type="predicted"/>
<evidence type="ECO:0000313" key="2">
    <source>
        <dbReference type="EMBL" id="GFA65317.1"/>
    </source>
</evidence>
<feature type="transmembrane region" description="Helical" evidence="1">
    <location>
        <begin position="6"/>
        <end position="29"/>
    </location>
</feature>
<dbReference type="EMBL" id="BKCJ010462534">
    <property type="protein sequence ID" value="GFA65317.1"/>
    <property type="molecule type" value="Genomic_DNA"/>
</dbReference>
<dbReference type="AlphaFoldDB" id="A0A699K0U6"/>